<dbReference type="EMBL" id="QQAZ01000006">
    <property type="protein sequence ID" value="RDI49613.1"/>
    <property type="molecule type" value="Genomic_DNA"/>
</dbReference>
<dbReference type="Proteomes" id="UP000255355">
    <property type="component" value="Unassembled WGS sequence"/>
</dbReference>
<evidence type="ECO:0000256" key="3">
    <source>
        <dbReference type="ARBA" id="ARBA00022605"/>
    </source>
</evidence>
<dbReference type="Pfam" id="PF00202">
    <property type="entry name" value="Aminotran_3"/>
    <property type="match status" value="1"/>
</dbReference>
<evidence type="ECO:0000256" key="7">
    <source>
        <dbReference type="SAM" id="MobiDB-lite"/>
    </source>
</evidence>
<dbReference type="GO" id="GO:0005737">
    <property type="term" value="C:cytoplasm"/>
    <property type="evidence" value="ECO:0007669"/>
    <property type="project" value="UniProtKB-SubCell"/>
</dbReference>
<comment type="subunit">
    <text evidence="6">Homodimer.</text>
</comment>
<name>A0A370H0V7_9NOCA</name>
<comment type="pathway">
    <text evidence="6">Amino-acid biosynthesis; L-arginine biosynthesis; N(2)-acetyl-L-ornithine from L-glutamate: step 4/4.</text>
</comment>
<dbReference type="RefSeq" id="WP_084520221.1">
    <property type="nucleotide sequence ID" value="NZ_QQAZ01000006.1"/>
</dbReference>
<dbReference type="GO" id="GO:0003992">
    <property type="term" value="F:N2-acetyl-L-ornithine:2-oxoglutarate 5-aminotransferase activity"/>
    <property type="evidence" value="ECO:0007669"/>
    <property type="project" value="UniProtKB-UniRule"/>
</dbReference>
<dbReference type="InterPro" id="IPR015424">
    <property type="entry name" value="PyrdxlP-dep_Trfase"/>
</dbReference>
<dbReference type="GO" id="GO:0006526">
    <property type="term" value="P:L-arginine biosynthetic process"/>
    <property type="evidence" value="ECO:0007669"/>
    <property type="project" value="UniProtKB-UniRule"/>
</dbReference>
<feature type="region of interest" description="Disordered" evidence="7">
    <location>
        <begin position="394"/>
        <end position="423"/>
    </location>
</feature>
<comment type="similarity">
    <text evidence="6">Belongs to the class-III pyridoxal-phosphate-dependent aminotransferase family. ArgD subfamily.</text>
</comment>
<dbReference type="InterPro" id="IPR050103">
    <property type="entry name" value="Class-III_PLP-dep_AT"/>
</dbReference>
<comment type="catalytic activity">
    <reaction evidence="6">
        <text>N(2)-acetyl-L-ornithine + 2-oxoglutarate = N-acetyl-L-glutamate 5-semialdehyde + L-glutamate</text>
        <dbReference type="Rhea" id="RHEA:18049"/>
        <dbReference type="ChEBI" id="CHEBI:16810"/>
        <dbReference type="ChEBI" id="CHEBI:29123"/>
        <dbReference type="ChEBI" id="CHEBI:29985"/>
        <dbReference type="ChEBI" id="CHEBI:57805"/>
        <dbReference type="EC" id="2.6.1.11"/>
    </reaction>
</comment>
<gene>
    <name evidence="6" type="primary">argD</name>
    <name evidence="8" type="ORF">DFR68_10647</name>
</gene>
<protein>
    <recommendedName>
        <fullName evidence="6">Acetylornithine aminotransferase</fullName>
        <shortName evidence="6">ACOAT</shortName>
        <ecNumber evidence="6">2.6.1.11</ecNumber>
    </recommendedName>
</protein>
<keyword evidence="5 6" id="KW-0663">Pyridoxal phosphate</keyword>
<proteinExistence type="inferred from homology"/>
<dbReference type="CDD" id="cd00610">
    <property type="entry name" value="OAT_like"/>
    <property type="match status" value="1"/>
</dbReference>
<dbReference type="OrthoDB" id="9801052at2"/>
<dbReference type="GO" id="GO:0030170">
    <property type="term" value="F:pyridoxal phosphate binding"/>
    <property type="evidence" value="ECO:0007669"/>
    <property type="project" value="InterPro"/>
</dbReference>
<reference evidence="8 9" key="1">
    <citation type="submission" date="2018-07" db="EMBL/GenBank/DDBJ databases">
        <title>Genomic Encyclopedia of Type Strains, Phase IV (KMG-IV): sequencing the most valuable type-strain genomes for metagenomic binning, comparative biology and taxonomic classification.</title>
        <authorList>
            <person name="Goeker M."/>
        </authorList>
    </citation>
    <scope>NUCLEOTIDE SEQUENCE [LARGE SCALE GENOMIC DNA]</scope>
    <source>
        <strain evidence="8 9">DSM 44952</strain>
    </source>
</reference>
<keyword evidence="6" id="KW-0963">Cytoplasm</keyword>
<dbReference type="HAMAP" id="MF_01107">
    <property type="entry name" value="ArgD_aminotrans_3"/>
    <property type="match status" value="1"/>
</dbReference>
<dbReference type="FunFam" id="3.40.640.10:FF:000004">
    <property type="entry name" value="Acetylornithine aminotransferase"/>
    <property type="match status" value="1"/>
</dbReference>
<feature type="binding site" evidence="6">
    <location>
        <begin position="107"/>
        <end position="108"/>
    </location>
    <ligand>
        <name>pyridoxal 5'-phosphate</name>
        <dbReference type="ChEBI" id="CHEBI:597326"/>
    </ligand>
</feature>
<organism evidence="8 9">
    <name type="scientific">Nocardia mexicana</name>
    <dbReference type="NCBI Taxonomy" id="279262"/>
    <lineage>
        <taxon>Bacteria</taxon>
        <taxon>Bacillati</taxon>
        <taxon>Actinomycetota</taxon>
        <taxon>Actinomycetes</taxon>
        <taxon>Mycobacteriales</taxon>
        <taxon>Nocardiaceae</taxon>
        <taxon>Nocardia</taxon>
    </lineage>
</organism>
<dbReference type="PANTHER" id="PTHR11986">
    <property type="entry name" value="AMINOTRANSFERASE CLASS III"/>
    <property type="match status" value="1"/>
</dbReference>
<keyword evidence="2 6" id="KW-0032">Aminotransferase</keyword>
<dbReference type="Gene3D" id="3.90.1150.10">
    <property type="entry name" value="Aspartate Aminotransferase, domain 1"/>
    <property type="match status" value="1"/>
</dbReference>
<dbReference type="NCBIfam" id="NF002874">
    <property type="entry name" value="PRK03244.1"/>
    <property type="match status" value="1"/>
</dbReference>
<feature type="binding site" evidence="6">
    <location>
        <position position="136"/>
    </location>
    <ligand>
        <name>N(2)-acetyl-L-ornithine</name>
        <dbReference type="ChEBI" id="CHEBI:57805"/>
    </ligand>
</feature>
<feature type="binding site" evidence="6">
    <location>
        <position position="133"/>
    </location>
    <ligand>
        <name>pyridoxal 5'-phosphate</name>
        <dbReference type="ChEBI" id="CHEBI:597326"/>
    </ligand>
</feature>
<dbReference type="Gene3D" id="3.40.640.10">
    <property type="entry name" value="Type I PLP-dependent aspartate aminotransferase-like (Major domain)"/>
    <property type="match status" value="1"/>
</dbReference>
<feature type="binding site" evidence="6">
    <location>
        <position position="275"/>
    </location>
    <ligand>
        <name>N(2)-acetyl-L-ornithine</name>
        <dbReference type="ChEBI" id="CHEBI:57805"/>
    </ligand>
</feature>
<feature type="binding site" evidence="6">
    <location>
        <position position="276"/>
    </location>
    <ligand>
        <name>pyridoxal 5'-phosphate</name>
        <dbReference type="ChEBI" id="CHEBI:597326"/>
    </ligand>
</feature>
<evidence type="ECO:0000256" key="1">
    <source>
        <dbReference type="ARBA" id="ARBA00022571"/>
    </source>
</evidence>
<dbReference type="InterPro" id="IPR005814">
    <property type="entry name" value="Aminotrans_3"/>
</dbReference>
<dbReference type="EC" id="2.6.1.11" evidence="6"/>
<keyword evidence="4 6" id="KW-0808">Transferase</keyword>
<dbReference type="InterPro" id="IPR004636">
    <property type="entry name" value="AcOrn/SuccOrn_fam"/>
</dbReference>
<dbReference type="PANTHER" id="PTHR11986:SF79">
    <property type="entry name" value="ACETYLORNITHINE AMINOTRANSFERASE, MITOCHONDRIAL"/>
    <property type="match status" value="1"/>
</dbReference>
<evidence type="ECO:0000256" key="5">
    <source>
        <dbReference type="ARBA" id="ARBA00022898"/>
    </source>
</evidence>
<comment type="caution">
    <text evidence="8">The sequence shown here is derived from an EMBL/GenBank/DDBJ whole genome shotgun (WGS) entry which is preliminary data.</text>
</comment>
<dbReference type="STRING" id="1210089.GCA_001613165_06406"/>
<dbReference type="AlphaFoldDB" id="A0A370H0V7"/>
<comment type="cofactor">
    <cofactor evidence="6">
        <name>pyridoxal 5'-phosphate</name>
        <dbReference type="ChEBI" id="CHEBI:597326"/>
    </cofactor>
    <text evidence="6">Binds 1 pyridoxal phosphate per subunit.</text>
</comment>
<dbReference type="NCBIfam" id="TIGR00707">
    <property type="entry name" value="argD"/>
    <property type="match status" value="1"/>
</dbReference>
<accession>A0A370H0V7</accession>
<keyword evidence="9" id="KW-1185">Reference proteome</keyword>
<sequence>MSTEDLQRRWSAALMNNYGTPKVALERGAGAVVYDADGERYLDFLGGIAVNSLGHAHPAILEAVCGQLGTLGHVSNLYASEPVIELAERLLAHFGNGSGKAFFCNSGTEANEAAFKIARLTGRRKIIACDEAFHGRTMGALALTGQASKRAPFEPMPPGVVHIPYGDSQALASAVDQDTAAVFLEPIMGESGVVVPPPDYLAEARAITADRGALLVLDEVQTGIGRTGHFYAHQAAGIVPDVITLAKGLGGGLPIGAVLAQGPASELLTPGLHGTTFGGNPVCAAAALAVLRTIDETGLLAQVETVGKTLTDGIAELGHPLIDHVRGAGLLIGIQLTQNVSAQVEESARAAGYLVNPAKPNVIRLAPPLILTEAQAGNFVSDLPAVLDSAMRATPSGTAETARATAQRPGSAAMDTAQVDREQ</sequence>
<dbReference type="NCBIfam" id="NF002325">
    <property type="entry name" value="PRK01278.1"/>
    <property type="match status" value="1"/>
</dbReference>
<dbReference type="PIRSF" id="PIRSF000521">
    <property type="entry name" value="Transaminase_4ab_Lys_Orn"/>
    <property type="match status" value="1"/>
</dbReference>
<dbReference type="InterPro" id="IPR015422">
    <property type="entry name" value="PyrdxlP-dep_Trfase_small"/>
</dbReference>
<dbReference type="UniPathway" id="UPA00068">
    <property type="reaction ID" value="UER00109"/>
</dbReference>
<keyword evidence="1 6" id="KW-0055">Arginine biosynthesis</keyword>
<dbReference type="SUPFAM" id="SSF53383">
    <property type="entry name" value="PLP-dependent transferases"/>
    <property type="match status" value="1"/>
</dbReference>
<dbReference type="InterPro" id="IPR049704">
    <property type="entry name" value="Aminotrans_3_PPA_site"/>
</dbReference>
<evidence type="ECO:0000256" key="2">
    <source>
        <dbReference type="ARBA" id="ARBA00022576"/>
    </source>
</evidence>
<comment type="subcellular location">
    <subcellularLocation>
        <location evidence="6">Cytoplasm</location>
    </subcellularLocation>
</comment>
<dbReference type="GO" id="GO:0042802">
    <property type="term" value="F:identical protein binding"/>
    <property type="evidence" value="ECO:0007669"/>
    <property type="project" value="TreeGrafter"/>
</dbReference>
<evidence type="ECO:0000313" key="9">
    <source>
        <dbReference type="Proteomes" id="UP000255355"/>
    </source>
</evidence>
<dbReference type="InterPro" id="IPR015421">
    <property type="entry name" value="PyrdxlP-dep_Trfase_major"/>
</dbReference>
<evidence type="ECO:0000256" key="6">
    <source>
        <dbReference type="HAMAP-Rule" id="MF_01107"/>
    </source>
</evidence>
<evidence type="ECO:0000313" key="8">
    <source>
        <dbReference type="EMBL" id="RDI49613.1"/>
    </source>
</evidence>
<keyword evidence="3 6" id="KW-0028">Amino-acid biosynthesis</keyword>
<feature type="binding site" evidence="6">
    <location>
        <begin position="218"/>
        <end position="221"/>
    </location>
    <ligand>
        <name>pyridoxal 5'-phosphate</name>
        <dbReference type="ChEBI" id="CHEBI:597326"/>
    </ligand>
</feature>
<feature type="modified residue" description="N6-(pyridoxal phosphate)lysine" evidence="6">
    <location>
        <position position="247"/>
    </location>
</feature>
<comment type="miscellaneous">
    <text evidence="6">May also have succinyldiaminopimelate aminotransferase activity, thus carrying out the corresponding step in lysine biosynthesis.</text>
</comment>
<evidence type="ECO:0000256" key="4">
    <source>
        <dbReference type="ARBA" id="ARBA00022679"/>
    </source>
</evidence>
<dbReference type="PROSITE" id="PS00600">
    <property type="entry name" value="AA_TRANSFER_CLASS_3"/>
    <property type="match status" value="1"/>
</dbReference>